<dbReference type="GO" id="GO:0006508">
    <property type="term" value="P:proteolysis"/>
    <property type="evidence" value="ECO:0007669"/>
    <property type="project" value="UniProtKB-KW"/>
</dbReference>
<dbReference type="InterPro" id="IPR036390">
    <property type="entry name" value="WH_DNA-bd_sf"/>
</dbReference>
<keyword evidence="9" id="KW-0645">Protease</keyword>
<keyword evidence="11" id="KW-0378">Hydrolase</keyword>
<dbReference type="InterPro" id="IPR036388">
    <property type="entry name" value="WH-like_DNA-bd_sf"/>
</dbReference>
<comment type="subcellular location">
    <subcellularLocation>
        <location evidence="6">Cytoplasm</location>
    </subcellularLocation>
</comment>
<evidence type="ECO:0000256" key="5">
    <source>
        <dbReference type="ARBA" id="ARBA00001954"/>
    </source>
</evidence>
<evidence type="ECO:0000256" key="10">
    <source>
        <dbReference type="ARBA" id="ARBA00022723"/>
    </source>
</evidence>
<comment type="cofactor">
    <cofactor evidence="2">
        <name>Mn(2+)</name>
        <dbReference type="ChEBI" id="CHEBI:29035"/>
    </cofactor>
</comment>
<dbReference type="AlphaFoldDB" id="A0A4Z2C833"/>
<name>A0A4Z2C833_9TELE</name>
<dbReference type="Proteomes" id="UP000516260">
    <property type="component" value="Chromosome 12"/>
</dbReference>
<dbReference type="GO" id="GO:0005737">
    <property type="term" value="C:cytoplasm"/>
    <property type="evidence" value="ECO:0007669"/>
    <property type="project" value="UniProtKB-SubCell"/>
</dbReference>
<sequence>MESYEVEIDGKTYQVKPIRNLNGHSIGQYRIHSGKTVPIVKGGEATRMETFLLKTETLYSKSNSATQENKYLNAFPEFDLRVFTYHATKCSVNCTAVHKQPQRRRRLLPSKRSAAQEEVRCHDDMECSHYMKNFNVGHVPIRLPRAKHLLNVINENFGTLAFCRRWLDRLGESKYLMALKNLCDLGIIDPYPPLCDIKGSYTAQYEHTILLRPTYKEVVSRGEDY</sequence>
<comment type="catalytic activity">
    <reaction evidence="1">
        <text>Release of N-terminal amino acids, preferentially methionine, from peptides and arylamides.</text>
        <dbReference type="EC" id="3.4.11.18"/>
    </reaction>
</comment>
<evidence type="ECO:0000256" key="3">
    <source>
        <dbReference type="ARBA" id="ARBA00001941"/>
    </source>
</evidence>
<protein>
    <recommendedName>
        <fullName evidence="14">Peptidase M24 domain-containing protein</fullName>
    </recommendedName>
</protein>
<evidence type="ECO:0000256" key="11">
    <source>
        <dbReference type="ARBA" id="ARBA00022801"/>
    </source>
</evidence>
<evidence type="ECO:0000256" key="9">
    <source>
        <dbReference type="ARBA" id="ARBA00022670"/>
    </source>
</evidence>
<evidence type="ECO:0000256" key="2">
    <source>
        <dbReference type="ARBA" id="ARBA00001936"/>
    </source>
</evidence>
<evidence type="ECO:0000256" key="8">
    <source>
        <dbReference type="ARBA" id="ARBA00022490"/>
    </source>
</evidence>
<evidence type="ECO:0000256" key="6">
    <source>
        <dbReference type="ARBA" id="ARBA00004496"/>
    </source>
</evidence>
<proteinExistence type="predicted"/>
<dbReference type="SUPFAM" id="SSF55920">
    <property type="entry name" value="Creatinase/aminopeptidase"/>
    <property type="match status" value="1"/>
</dbReference>
<keyword evidence="10" id="KW-0479">Metal-binding</keyword>
<evidence type="ECO:0000256" key="4">
    <source>
        <dbReference type="ARBA" id="ARBA00001947"/>
    </source>
</evidence>
<keyword evidence="7" id="KW-0031">Aminopeptidase</keyword>
<dbReference type="GO" id="GO:0046872">
    <property type="term" value="F:metal ion binding"/>
    <property type="evidence" value="ECO:0007669"/>
    <property type="project" value="UniProtKB-KW"/>
</dbReference>
<organism evidence="12 13">
    <name type="scientific">Takifugu bimaculatus</name>
    <dbReference type="NCBI Taxonomy" id="433685"/>
    <lineage>
        <taxon>Eukaryota</taxon>
        <taxon>Metazoa</taxon>
        <taxon>Chordata</taxon>
        <taxon>Craniata</taxon>
        <taxon>Vertebrata</taxon>
        <taxon>Euteleostomi</taxon>
        <taxon>Actinopterygii</taxon>
        <taxon>Neopterygii</taxon>
        <taxon>Teleostei</taxon>
        <taxon>Neoteleostei</taxon>
        <taxon>Acanthomorphata</taxon>
        <taxon>Eupercaria</taxon>
        <taxon>Tetraodontiformes</taxon>
        <taxon>Tetradontoidea</taxon>
        <taxon>Tetraodontidae</taxon>
        <taxon>Takifugu</taxon>
    </lineage>
</organism>
<dbReference type="InterPro" id="IPR036005">
    <property type="entry name" value="Creatinase/aminopeptidase-like"/>
</dbReference>
<comment type="cofactor">
    <cofactor evidence="3">
        <name>Co(2+)</name>
        <dbReference type="ChEBI" id="CHEBI:48828"/>
    </cofactor>
</comment>
<keyword evidence="8" id="KW-0963">Cytoplasm</keyword>
<evidence type="ECO:0000256" key="7">
    <source>
        <dbReference type="ARBA" id="ARBA00022438"/>
    </source>
</evidence>
<dbReference type="Gene3D" id="1.10.10.10">
    <property type="entry name" value="Winged helix-like DNA-binding domain superfamily/Winged helix DNA-binding domain"/>
    <property type="match status" value="1"/>
</dbReference>
<comment type="cofactor">
    <cofactor evidence="5">
        <name>Fe(2+)</name>
        <dbReference type="ChEBI" id="CHEBI:29033"/>
    </cofactor>
</comment>
<gene>
    <name evidence="12" type="ORF">fugu_011555</name>
</gene>
<evidence type="ECO:0000256" key="1">
    <source>
        <dbReference type="ARBA" id="ARBA00000294"/>
    </source>
</evidence>
<evidence type="ECO:0008006" key="14">
    <source>
        <dbReference type="Google" id="ProtNLM"/>
    </source>
</evidence>
<comment type="caution">
    <text evidence="12">The sequence shown here is derived from an EMBL/GenBank/DDBJ whole genome shotgun (WGS) entry which is preliminary data.</text>
</comment>
<reference evidence="12 13" key="1">
    <citation type="submission" date="2019-04" db="EMBL/GenBank/DDBJ databases">
        <title>The sequence and de novo assembly of Takifugu bimaculatus genome using PacBio and Hi-C technologies.</title>
        <authorList>
            <person name="Xu P."/>
            <person name="Liu B."/>
            <person name="Zhou Z."/>
        </authorList>
    </citation>
    <scope>NUCLEOTIDE SEQUENCE [LARGE SCALE GENOMIC DNA]</scope>
    <source>
        <strain evidence="12">TB-2018</strain>
        <tissue evidence="12">Muscle</tissue>
    </source>
</reference>
<dbReference type="Gene3D" id="3.90.230.10">
    <property type="entry name" value="Creatinase/methionine aminopeptidase superfamily"/>
    <property type="match status" value="1"/>
</dbReference>
<dbReference type="GO" id="GO:0004239">
    <property type="term" value="F:initiator methionyl aminopeptidase activity"/>
    <property type="evidence" value="ECO:0007669"/>
    <property type="project" value="UniProtKB-EC"/>
</dbReference>
<evidence type="ECO:0000313" key="13">
    <source>
        <dbReference type="Proteomes" id="UP000516260"/>
    </source>
</evidence>
<dbReference type="PANTHER" id="PTHR45777:SF2">
    <property type="entry name" value="METHIONINE AMINOPEPTIDASE 2"/>
    <property type="match status" value="1"/>
</dbReference>
<dbReference type="InterPro" id="IPR050247">
    <property type="entry name" value="Met_Aminopeptidase_Type2"/>
</dbReference>
<dbReference type="GO" id="GO:0008235">
    <property type="term" value="F:metalloexopeptidase activity"/>
    <property type="evidence" value="ECO:0007669"/>
    <property type="project" value="TreeGrafter"/>
</dbReference>
<dbReference type="FunFam" id="1.10.10.10:FF:000106">
    <property type="entry name" value="Methionine aminopeptidase 2"/>
    <property type="match status" value="1"/>
</dbReference>
<evidence type="ECO:0000313" key="12">
    <source>
        <dbReference type="EMBL" id="TNN00309.1"/>
    </source>
</evidence>
<accession>A0A4Z2C833</accession>
<keyword evidence="13" id="KW-1185">Reference proteome</keyword>
<dbReference type="SUPFAM" id="SSF46785">
    <property type="entry name" value="Winged helix' DNA-binding domain"/>
    <property type="match status" value="1"/>
</dbReference>
<dbReference type="PANTHER" id="PTHR45777">
    <property type="entry name" value="METHIONINE AMINOPEPTIDASE 2"/>
    <property type="match status" value="1"/>
</dbReference>
<dbReference type="EMBL" id="SWLE01000004">
    <property type="protein sequence ID" value="TNN00309.1"/>
    <property type="molecule type" value="Genomic_DNA"/>
</dbReference>
<comment type="cofactor">
    <cofactor evidence="4">
        <name>Zn(2+)</name>
        <dbReference type="ChEBI" id="CHEBI:29105"/>
    </cofactor>
</comment>